<feature type="compositionally biased region" description="Basic and acidic residues" evidence="1">
    <location>
        <begin position="736"/>
        <end position="770"/>
    </location>
</feature>
<evidence type="ECO:0000256" key="1">
    <source>
        <dbReference type="SAM" id="MobiDB-lite"/>
    </source>
</evidence>
<accession>A0A8B6DZF5</accession>
<name>A0A8B6DZF5_MYTGA</name>
<dbReference type="Pfam" id="PF07679">
    <property type="entry name" value="I-set"/>
    <property type="match status" value="1"/>
</dbReference>
<dbReference type="InterPro" id="IPR036179">
    <property type="entry name" value="Ig-like_dom_sf"/>
</dbReference>
<dbReference type="SUPFAM" id="SSF48726">
    <property type="entry name" value="Immunoglobulin"/>
    <property type="match status" value="1"/>
</dbReference>
<evidence type="ECO:0000313" key="3">
    <source>
        <dbReference type="EMBL" id="VDI26470.1"/>
    </source>
</evidence>
<feature type="compositionally biased region" description="Basic and acidic residues" evidence="1">
    <location>
        <begin position="208"/>
        <end position="224"/>
    </location>
</feature>
<dbReference type="OrthoDB" id="6022762at2759"/>
<feature type="compositionally biased region" description="Basic and acidic residues" evidence="1">
    <location>
        <begin position="690"/>
        <end position="701"/>
    </location>
</feature>
<dbReference type="Gene3D" id="2.60.40.10">
    <property type="entry name" value="Immunoglobulins"/>
    <property type="match status" value="1"/>
</dbReference>
<dbReference type="EMBL" id="UYJE01004256">
    <property type="protein sequence ID" value="VDI26470.1"/>
    <property type="molecule type" value="Genomic_DNA"/>
</dbReference>
<feature type="domain" description="Immunoglobulin I-set" evidence="2">
    <location>
        <begin position="531"/>
        <end position="618"/>
    </location>
</feature>
<dbReference type="InterPro" id="IPR013098">
    <property type="entry name" value="Ig_I-set"/>
</dbReference>
<proteinExistence type="predicted"/>
<keyword evidence="4" id="KW-1185">Reference proteome</keyword>
<evidence type="ECO:0000313" key="4">
    <source>
        <dbReference type="Proteomes" id="UP000596742"/>
    </source>
</evidence>
<feature type="region of interest" description="Disordered" evidence="1">
    <location>
        <begin position="208"/>
        <end position="231"/>
    </location>
</feature>
<dbReference type="PANTHER" id="PTHR38563">
    <property type="entry name" value="FL(2)D-ASSOCIATED COMPLEX COMPONENT"/>
    <property type="match status" value="1"/>
</dbReference>
<dbReference type="InterPro" id="IPR040427">
    <property type="entry name" value="Flacc"/>
</dbReference>
<gene>
    <name evidence="3" type="ORF">MGAL_10B068192</name>
</gene>
<dbReference type="GO" id="GO:0016556">
    <property type="term" value="P:mRNA modification"/>
    <property type="evidence" value="ECO:0007669"/>
    <property type="project" value="InterPro"/>
</dbReference>
<organism evidence="3 4">
    <name type="scientific">Mytilus galloprovincialis</name>
    <name type="common">Mediterranean mussel</name>
    <dbReference type="NCBI Taxonomy" id="29158"/>
    <lineage>
        <taxon>Eukaryota</taxon>
        <taxon>Metazoa</taxon>
        <taxon>Spiralia</taxon>
        <taxon>Lophotrochozoa</taxon>
        <taxon>Mollusca</taxon>
        <taxon>Bivalvia</taxon>
        <taxon>Autobranchia</taxon>
        <taxon>Pteriomorphia</taxon>
        <taxon>Mytilida</taxon>
        <taxon>Mytiloidea</taxon>
        <taxon>Mytilidae</taxon>
        <taxon>Mytilinae</taxon>
        <taxon>Mytilus</taxon>
    </lineage>
</organism>
<dbReference type="Proteomes" id="UP000596742">
    <property type="component" value="Unassembled WGS sequence"/>
</dbReference>
<dbReference type="PANTHER" id="PTHR38563:SF1">
    <property type="entry name" value="FL(2)D-ASSOCIATED COMPLEX COMPONENT"/>
    <property type="match status" value="1"/>
</dbReference>
<dbReference type="AlphaFoldDB" id="A0A8B6DZF5"/>
<feature type="non-terminal residue" evidence="3">
    <location>
        <position position="1"/>
    </location>
</feature>
<feature type="region of interest" description="Disordered" evidence="1">
    <location>
        <begin position="682"/>
        <end position="701"/>
    </location>
</feature>
<feature type="region of interest" description="Disordered" evidence="1">
    <location>
        <begin position="732"/>
        <end position="795"/>
    </location>
</feature>
<evidence type="ECO:0000259" key="2">
    <source>
        <dbReference type="Pfam" id="PF07679"/>
    </source>
</evidence>
<comment type="caution">
    <text evidence="3">The sequence shown here is derived from an EMBL/GenBank/DDBJ whole genome shotgun (WGS) entry which is preliminary data.</text>
</comment>
<dbReference type="GO" id="GO:0036396">
    <property type="term" value="C:RNA N6-methyladenosine methyltransferase complex"/>
    <property type="evidence" value="ECO:0007669"/>
    <property type="project" value="InterPro"/>
</dbReference>
<protein>
    <recommendedName>
        <fullName evidence="2">Immunoglobulin I-set domain-containing protein</fullName>
    </recommendedName>
</protein>
<sequence>ILSDFNNDKSPTKDEIGELESDIDIDDLSNKDERFGILADFDNDKCPTKDVIGEFVSDIYIDESHKNDKSSAILSDIETDTTNTKDKIDCLVVNIDVDESPNKDQVGELLVDVDIDKSLSNQDNKMKILTDIDIIKSVDSEDKMDEILSDNDIDNNQYQDSDILKKNEPLLEKSKDKHEQLFALDDDQRHVEQSNKIIQDYNEKFRSLGEQENDSSKKQGKPNENEESDLLAVDLRDTPYSSDEYIDDESDVSVEEIEEERCDILKQLDLSTYVINDASRKQQLPVLEENTSPEFSVDDDDKIFVSDTSMNSKIKDEETNKNSTNDKQISKGKVIMNDTSVNEKQGITCDDKEFEKRHGTKKLQQLHSMSSSDEIYDESIGLESLSDTRPALPNTLFIGDNQSLASLMGRIAAETSTQQNASPPELEDMDFTDFVNILAVVPGKDARILLSPISEEGTVSQIAESIDSLSPEAVEEHPVRKPKRPSLIDLTVTDTDGVVERINLQNIDVLQSFSKPCNFDPPIETGMEQIPRIVKGPSSITAIDSEEIILEWTITGFPEPEVVIFKDGETLDICDGITLENDKNTWTLQIPYGMKDDAGLYEICAVNSSGNDILKTRVYVKSAKNSPVREDEFNNDLRLDLLFLNMFYVREVDVEGVGAAVVMVADTVIMTAKSEGQIAVDTETEGQGQEVHREVERGREEVEEIVKETETVTEEETGIERENKPAILNVNVICRPRSESDTRGQGREEPSSSKIDVKSEEIKPEVKEESGAESEDDLSLSSISSDEEFEADHDKKHSIDALDIDWASLQQDVRPKPPVTGSALNRFKASNVFAQIGVSKQYAGEELFNKIQNECIKQEDSTDVTTTEEKTEDVKPDNKFRFKSDIAVFHSSITSKNQQRKNLLRNIGPFRRALCARRDLEIRRQLCKVDKTMDHIHSYPAHPIDQELYKLSVQLFRQSCPEKPEQIKQEVTSS</sequence>
<reference evidence="3" key="1">
    <citation type="submission" date="2018-11" db="EMBL/GenBank/DDBJ databases">
        <authorList>
            <person name="Alioto T."/>
            <person name="Alioto T."/>
        </authorList>
    </citation>
    <scope>NUCLEOTIDE SEQUENCE</scope>
</reference>
<dbReference type="InterPro" id="IPR013783">
    <property type="entry name" value="Ig-like_fold"/>
</dbReference>